<gene>
    <name evidence="1" type="ORF">BACSTE_00609</name>
</gene>
<organism evidence="1 2">
    <name type="scientific">Bacteroides stercoris ATCC 43183</name>
    <dbReference type="NCBI Taxonomy" id="449673"/>
    <lineage>
        <taxon>Bacteria</taxon>
        <taxon>Pseudomonadati</taxon>
        <taxon>Bacteroidota</taxon>
        <taxon>Bacteroidia</taxon>
        <taxon>Bacteroidales</taxon>
        <taxon>Bacteroidaceae</taxon>
        <taxon>Bacteroides</taxon>
    </lineage>
</organism>
<evidence type="ECO:0000313" key="1">
    <source>
        <dbReference type="EMBL" id="EDS16478.1"/>
    </source>
</evidence>
<reference evidence="1 2" key="2">
    <citation type="submission" date="2007-11" db="EMBL/GenBank/DDBJ databases">
        <authorList>
            <person name="Fulton L."/>
            <person name="Clifton S."/>
            <person name="Fulton B."/>
            <person name="Xu J."/>
            <person name="Minx P."/>
            <person name="Pepin K.H."/>
            <person name="Johnson M."/>
            <person name="Thiruvilangam P."/>
            <person name="Bhonagiri V."/>
            <person name="Nash W.E."/>
            <person name="Mardis E.R."/>
            <person name="Wilson R.K."/>
        </authorList>
    </citation>
    <scope>NUCLEOTIDE SEQUENCE [LARGE SCALE GENOMIC DNA]</scope>
    <source>
        <strain evidence="1 2">ATCC 43183</strain>
    </source>
</reference>
<dbReference type="EMBL" id="ABFZ02000016">
    <property type="protein sequence ID" value="EDS16478.1"/>
    <property type="molecule type" value="Genomic_DNA"/>
</dbReference>
<name>B0NME4_BACSE</name>
<dbReference type="RefSeq" id="WP_005653256.1">
    <property type="nucleotide sequence ID" value="NZ_CP102262.1"/>
</dbReference>
<accession>B0NME4</accession>
<proteinExistence type="predicted"/>
<comment type="caution">
    <text evidence="1">The sequence shown here is derived from an EMBL/GenBank/DDBJ whole genome shotgun (WGS) entry which is preliminary data.</text>
</comment>
<protein>
    <submittedName>
        <fullName evidence="1">Uncharacterized protein</fullName>
    </submittedName>
</protein>
<dbReference type="HOGENOM" id="CLU_1755214_0_0_10"/>
<reference evidence="1 2" key="1">
    <citation type="submission" date="2007-11" db="EMBL/GenBank/DDBJ databases">
        <title>Draft genome sequence of Bacteroides stercoris(ATCC 43183).</title>
        <authorList>
            <person name="Sudarsanam P."/>
            <person name="Ley R."/>
            <person name="Guruge J."/>
            <person name="Turnbaugh P.J."/>
            <person name="Mahowald M."/>
            <person name="Liep D."/>
            <person name="Gordon J."/>
        </authorList>
    </citation>
    <scope>NUCLEOTIDE SEQUENCE [LARGE SCALE GENOMIC DNA]</scope>
    <source>
        <strain evidence="1 2">ATCC 43183</strain>
    </source>
</reference>
<dbReference type="AlphaFoldDB" id="B0NME4"/>
<dbReference type="GeneID" id="31796394"/>
<dbReference type="Proteomes" id="UP000004713">
    <property type="component" value="Unassembled WGS sequence"/>
</dbReference>
<sequence length="148" mass="16756">METTFSSLLEHIETFPVNAEVNKKEEELYCATAFITLLQSGLLTQEVDESGDGLTKKQDVLDFKDFESQSALKCLAKIMQYDLPEGIRDKLLYLKPKVEELSRLNHYIAINNRQMQETLLTALKRNNSNSGCMVTMLILVGIALLNLL</sequence>
<evidence type="ECO:0000313" key="2">
    <source>
        <dbReference type="Proteomes" id="UP000004713"/>
    </source>
</evidence>